<name>A0A1I6L500_9EURY</name>
<evidence type="ECO:0000256" key="7">
    <source>
        <dbReference type="ARBA" id="ARBA00023136"/>
    </source>
</evidence>
<dbReference type="STRING" id="767519.SAMN05216559_2056"/>
<keyword evidence="7 8" id="KW-0472">Membrane</keyword>
<sequence length="302" mass="31406">MDLGVRLLYMLSLLAVGLAARHVGLLEATRRDRLNAVAFYVTLPALIFLSTYDQPLGTLLSPELLAGLWVVLFAVVGASWLVHRRTDPRSTRSIAMVQSYHSNFGFLGLPLVAVTLGSAAAGRGSIILGIGALTQVPLTVLLLVSMNDAEASLGSELRSLATNPVLIALALGLIASVYSLSVPDAAQTGLGWLSDLALPLALVLVGSALEMRMPDSDWQALGGVVGLKVFLMPVFAFVAFTALGADPLTRNAAVVMFGAPTAVSTFIYASELGGDAEFASVAVFATTVVSVGTLGVALQLLV</sequence>
<dbReference type="RefSeq" id="WP_089816445.1">
    <property type="nucleotide sequence ID" value="NZ_FOZK01000002.1"/>
</dbReference>
<comment type="similarity">
    <text evidence="2">Belongs to the auxin efflux carrier (TC 2.A.69) family.</text>
</comment>
<feature type="transmembrane region" description="Helical" evidence="8">
    <location>
        <begin position="126"/>
        <end position="145"/>
    </location>
</feature>
<reference evidence="9 10" key="1">
    <citation type="submission" date="2016-10" db="EMBL/GenBank/DDBJ databases">
        <authorList>
            <person name="de Groot N.N."/>
        </authorList>
    </citation>
    <scope>NUCLEOTIDE SEQUENCE [LARGE SCALE GENOMIC DNA]</scope>
    <source>
        <strain evidence="9 10">CGMCC 1.10457</strain>
    </source>
</reference>
<dbReference type="PANTHER" id="PTHR36838">
    <property type="entry name" value="AUXIN EFFLUX CARRIER FAMILY PROTEIN"/>
    <property type="match status" value="1"/>
</dbReference>
<gene>
    <name evidence="9" type="ORF">SAMN05216559_2056</name>
</gene>
<dbReference type="GO" id="GO:0055085">
    <property type="term" value="P:transmembrane transport"/>
    <property type="evidence" value="ECO:0007669"/>
    <property type="project" value="InterPro"/>
</dbReference>
<evidence type="ECO:0000256" key="1">
    <source>
        <dbReference type="ARBA" id="ARBA00004651"/>
    </source>
</evidence>
<feature type="transmembrane region" description="Helical" evidence="8">
    <location>
        <begin position="6"/>
        <end position="24"/>
    </location>
</feature>
<evidence type="ECO:0000256" key="8">
    <source>
        <dbReference type="SAM" id="Phobius"/>
    </source>
</evidence>
<feature type="transmembrane region" description="Helical" evidence="8">
    <location>
        <begin position="36"/>
        <end position="52"/>
    </location>
</feature>
<feature type="transmembrane region" description="Helical" evidence="8">
    <location>
        <begin position="64"/>
        <end position="82"/>
    </location>
</feature>
<keyword evidence="5 8" id="KW-0812">Transmembrane</keyword>
<evidence type="ECO:0000313" key="10">
    <source>
        <dbReference type="Proteomes" id="UP000199062"/>
    </source>
</evidence>
<evidence type="ECO:0008006" key="11">
    <source>
        <dbReference type="Google" id="ProtNLM"/>
    </source>
</evidence>
<keyword evidence="10" id="KW-1185">Reference proteome</keyword>
<dbReference type="Proteomes" id="UP000199062">
    <property type="component" value="Unassembled WGS sequence"/>
</dbReference>
<dbReference type="EMBL" id="FOZK01000002">
    <property type="protein sequence ID" value="SFR98563.1"/>
    <property type="molecule type" value="Genomic_DNA"/>
</dbReference>
<organism evidence="9 10">
    <name type="scientific">Halomicrobium zhouii</name>
    <dbReference type="NCBI Taxonomy" id="767519"/>
    <lineage>
        <taxon>Archaea</taxon>
        <taxon>Methanobacteriati</taxon>
        <taxon>Methanobacteriota</taxon>
        <taxon>Stenosarchaea group</taxon>
        <taxon>Halobacteria</taxon>
        <taxon>Halobacteriales</taxon>
        <taxon>Haloarculaceae</taxon>
        <taxon>Halomicrobium</taxon>
    </lineage>
</organism>
<keyword evidence="6 8" id="KW-1133">Transmembrane helix</keyword>
<dbReference type="InterPro" id="IPR038770">
    <property type="entry name" value="Na+/solute_symporter_sf"/>
</dbReference>
<evidence type="ECO:0000256" key="5">
    <source>
        <dbReference type="ARBA" id="ARBA00022692"/>
    </source>
</evidence>
<dbReference type="Pfam" id="PF03547">
    <property type="entry name" value="Mem_trans"/>
    <property type="match status" value="1"/>
</dbReference>
<comment type="subcellular location">
    <subcellularLocation>
        <location evidence="1">Cell membrane</location>
        <topology evidence="1">Multi-pass membrane protein</topology>
    </subcellularLocation>
</comment>
<feature type="transmembrane region" description="Helical" evidence="8">
    <location>
        <begin position="190"/>
        <end position="209"/>
    </location>
</feature>
<dbReference type="OrthoDB" id="270046at2157"/>
<evidence type="ECO:0000256" key="6">
    <source>
        <dbReference type="ARBA" id="ARBA00022989"/>
    </source>
</evidence>
<evidence type="ECO:0000313" key="9">
    <source>
        <dbReference type="EMBL" id="SFR98563.1"/>
    </source>
</evidence>
<dbReference type="PANTHER" id="PTHR36838:SF3">
    <property type="entry name" value="TRANSPORTER AUXIN EFFLUX CARRIER EC FAMILY"/>
    <property type="match status" value="1"/>
</dbReference>
<feature type="transmembrane region" description="Helical" evidence="8">
    <location>
        <begin position="103"/>
        <end position="120"/>
    </location>
</feature>
<dbReference type="AlphaFoldDB" id="A0A1I6L500"/>
<keyword evidence="4" id="KW-1003">Cell membrane</keyword>
<feature type="transmembrane region" description="Helical" evidence="8">
    <location>
        <begin position="281"/>
        <end position="301"/>
    </location>
</feature>
<evidence type="ECO:0000256" key="2">
    <source>
        <dbReference type="ARBA" id="ARBA00010145"/>
    </source>
</evidence>
<keyword evidence="3" id="KW-0813">Transport</keyword>
<evidence type="ECO:0000256" key="4">
    <source>
        <dbReference type="ARBA" id="ARBA00022475"/>
    </source>
</evidence>
<evidence type="ECO:0000256" key="3">
    <source>
        <dbReference type="ARBA" id="ARBA00022448"/>
    </source>
</evidence>
<dbReference type="InterPro" id="IPR004776">
    <property type="entry name" value="Mem_transp_PIN-like"/>
</dbReference>
<protein>
    <recommendedName>
        <fullName evidence="11">Malonate transporter</fullName>
    </recommendedName>
</protein>
<proteinExistence type="inferred from homology"/>
<accession>A0A1I6L500</accession>
<feature type="transmembrane region" description="Helical" evidence="8">
    <location>
        <begin position="157"/>
        <end position="178"/>
    </location>
</feature>
<dbReference type="Gene3D" id="1.20.1530.20">
    <property type="match status" value="1"/>
</dbReference>
<dbReference type="GO" id="GO:0005886">
    <property type="term" value="C:plasma membrane"/>
    <property type="evidence" value="ECO:0007669"/>
    <property type="project" value="UniProtKB-SubCell"/>
</dbReference>
<feature type="transmembrane region" description="Helical" evidence="8">
    <location>
        <begin position="251"/>
        <end position="269"/>
    </location>
</feature>
<feature type="transmembrane region" description="Helical" evidence="8">
    <location>
        <begin position="221"/>
        <end position="245"/>
    </location>
</feature>